<dbReference type="Gene3D" id="3.40.30.10">
    <property type="entry name" value="Glutaredoxin"/>
    <property type="match status" value="1"/>
</dbReference>
<evidence type="ECO:0000256" key="3">
    <source>
        <dbReference type="ARBA" id="ARBA00023157"/>
    </source>
</evidence>
<dbReference type="EMBL" id="JBHMDO010000034">
    <property type="protein sequence ID" value="MFB9328692.1"/>
    <property type="molecule type" value="Genomic_DNA"/>
</dbReference>
<keyword evidence="6" id="KW-0812">Transmembrane</keyword>
<dbReference type="PANTHER" id="PTHR42852">
    <property type="entry name" value="THIOL:DISULFIDE INTERCHANGE PROTEIN DSBE"/>
    <property type="match status" value="1"/>
</dbReference>
<dbReference type="Pfam" id="PF00578">
    <property type="entry name" value="AhpC-TSA"/>
    <property type="match status" value="1"/>
</dbReference>
<keyword evidence="6" id="KW-0472">Membrane</keyword>
<comment type="subcellular location">
    <subcellularLocation>
        <location evidence="1">Cell envelope</location>
    </subcellularLocation>
</comment>
<dbReference type="SUPFAM" id="SSF52833">
    <property type="entry name" value="Thioredoxin-like"/>
    <property type="match status" value="1"/>
</dbReference>
<name>A0ABV5KTY7_9BACL</name>
<sequence length="119" mass="13094">MHKAVIQARKCASHELIDKSCYKMALLVVLAGAAIYAVVRSANAKTATIMEGRTAPDITVTDLQGRVVSLSDYRGKPLLFNFWGTWFEPCVREIPLFDRSTSGERCGSSGLTSDNPEER</sequence>
<keyword evidence="9" id="KW-1185">Reference proteome</keyword>
<dbReference type="CDD" id="cd02966">
    <property type="entry name" value="TlpA_like_family"/>
    <property type="match status" value="1"/>
</dbReference>
<evidence type="ECO:0000256" key="6">
    <source>
        <dbReference type="SAM" id="Phobius"/>
    </source>
</evidence>
<protein>
    <submittedName>
        <fullName evidence="8">Redoxin domain-containing protein</fullName>
    </submittedName>
</protein>
<keyword evidence="4" id="KW-0676">Redox-active center</keyword>
<evidence type="ECO:0000256" key="5">
    <source>
        <dbReference type="SAM" id="MobiDB-lite"/>
    </source>
</evidence>
<dbReference type="PANTHER" id="PTHR42852:SF6">
    <property type="entry name" value="THIOL:DISULFIDE INTERCHANGE PROTEIN DSBE"/>
    <property type="match status" value="1"/>
</dbReference>
<accession>A0ABV5KTY7</accession>
<evidence type="ECO:0000256" key="1">
    <source>
        <dbReference type="ARBA" id="ARBA00004196"/>
    </source>
</evidence>
<organism evidence="8 9">
    <name type="scientific">Paenibacillus aurantiacus</name>
    <dbReference type="NCBI Taxonomy" id="1936118"/>
    <lineage>
        <taxon>Bacteria</taxon>
        <taxon>Bacillati</taxon>
        <taxon>Bacillota</taxon>
        <taxon>Bacilli</taxon>
        <taxon>Bacillales</taxon>
        <taxon>Paenibacillaceae</taxon>
        <taxon>Paenibacillus</taxon>
    </lineage>
</organism>
<keyword evidence="3" id="KW-1015">Disulfide bond</keyword>
<evidence type="ECO:0000256" key="2">
    <source>
        <dbReference type="ARBA" id="ARBA00022748"/>
    </source>
</evidence>
<feature type="compositionally biased region" description="Polar residues" evidence="5">
    <location>
        <begin position="109"/>
        <end position="119"/>
    </location>
</feature>
<keyword evidence="6" id="KW-1133">Transmembrane helix</keyword>
<dbReference type="InterPro" id="IPR036249">
    <property type="entry name" value="Thioredoxin-like_sf"/>
</dbReference>
<evidence type="ECO:0000259" key="7">
    <source>
        <dbReference type="Pfam" id="PF00578"/>
    </source>
</evidence>
<proteinExistence type="predicted"/>
<evidence type="ECO:0000256" key="4">
    <source>
        <dbReference type="ARBA" id="ARBA00023284"/>
    </source>
</evidence>
<evidence type="ECO:0000313" key="9">
    <source>
        <dbReference type="Proteomes" id="UP001589747"/>
    </source>
</evidence>
<dbReference type="Proteomes" id="UP001589747">
    <property type="component" value="Unassembled WGS sequence"/>
</dbReference>
<keyword evidence="2" id="KW-0201">Cytochrome c-type biogenesis</keyword>
<gene>
    <name evidence="8" type="ORF">ACFFSY_22380</name>
</gene>
<reference evidence="8 9" key="1">
    <citation type="submission" date="2024-09" db="EMBL/GenBank/DDBJ databases">
        <authorList>
            <person name="Sun Q."/>
            <person name="Mori K."/>
        </authorList>
    </citation>
    <scope>NUCLEOTIDE SEQUENCE [LARGE SCALE GENOMIC DNA]</scope>
    <source>
        <strain evidence="8 9">TISTR 2452</strain>
    </source>
</reference>
<dbReference type="InterPro" id="IPR050553">
    <property type="entry name" value="Thioredoxin_ResA/DsbE_sf"/>
</dbReference>
<dbReference type="InterPro" id="IPR000866">
    <property type="entry name" value="AhpC/TSA"/>
</dbReference>
<feature type="region of interest" description="Disordered" evidence="5">
    <location>
        <begin position="100"/>
        <end position="119"/>
    </location>
</feature>
<evidence type="ECO:0000313" key="8">
    <source>
        <dbReference type="EMBL" id="MFB9328692.1"/>
    </source>
</evidence>
<feature type="domain" description="Alkyl hydroperoxide reductase subunit C/ Thiol specific antioxidant" evidence="7">
    <location>
        <begin position="52"/>
        <end position="99"/>
    </location>
</feature>
<feature type="transmembrane region" description="Helical" evidence="6">
    <location>
        <begin position="21"/>
        <end position="39"/>
    </location>
</feature>
<comment type="caution">
    <text evidence="8">The sequence shown here is derived from an EMBL/GenBank/DDBJ whole genome shotgun (WGS) entry which is preliminary data.</text>
</comment>
<dbReference type="RefSeq" id="WP_377498237.1">
    <property type="nucleotide sequence ID" value="NZ_JBHMDO010000034.1"/>
</dbReference>